<reference evidence="2 3" key="1">
    <citation type="submission" date="2020-02" db="EMBL/GenBank/DDBJ databases">
        <title>Draft genome sequence of Haematococcus lacustris strain NIES-144.</title>
        <authorList>
            <person name="Morimoto D."/>
            <person name="Nakagawa S."/>
            <person name="Yoshida T."/>
            <person name="Sawayama S."/>
        </authorList>
    </citation>
    <scope>NUCLEOTIDE SEQUENCE [LARGE SCALE GENOMIC DNA]</scope>
    <source>
        <strain evidence="2 3">NIES-144</strain>
    </source>
</reference>
<organism evidence="2 3">
    <name type="scientific">Haematococcus lacustris</name>
    <name type="common">Green alga</name>
    <name type="synonym">Haematococcus pluvialis</name>
    <dbReference type="NCBI Taxonomy" id="44745"/>
    <lineage>
        <taxon>Eukaryota</taxon>
        <taxon>Viridiplantae</taxon>
        <taxon>Chlorophyta</taxon>
        <taxon>core chlorophytes</taxon>
        <taxon>Chlorophyceae</taxon>
        <taxon>CS clade</taxon>
        <taxon>Chlamydomonadales</taxon>
        <taxon>Haematococcaceae</taxon>
        <taxon>Haematococcus</taxon>
    </lineage>
</organism>
<evidence type="ECO:0000313" key="2">
    <source>
        <dbReference type="EMBL" id="GFH22832.1"/>
    </source>
</evidence>
<gene>
    <name evidence="2" type="ORF">HaLaN_20352</name>
</gene>
<name>A0A6A0A1G5_HAELA</name>
<feature type="compositionally biased region" description="Low complexity" evidence="1">
    <location>
        <begin position="1"/>
        <end position="16"/>
    </location>
</feature>
<feature type="non-terminal residue" evidence="2">
    <location>
        <position position="1"/>
    </location>
</feature>
<evidence type="ECO:0000313" key="3">
    <source>
        <dbReference type="Proteomes" id="UP000485058"/>
    </source>
</evidence>
<dbReference type="EMBL" id="BLLF01002133">
    <property type="protein sequence ID" value="GFH22832.1"/>
    <property type="molecule type" value="Genomic_DNA"/>
</dbReference>
<accession>A0A6A0A1G5</accession>
<sequence length="98" mass="11348">MHWISPRLRSAAPPSSQAERPPLAAEVAAESSPWIQGLLQHDDVDPCTHKQDTCHELIVLAISDMLRRTEEKKEERRKERLNDYYRQVAVRMRSTEAL</sequence>
<dbReference type="AlphaFoldDB" id="A0A6A0A1G5"/>
<dbReference type="Proteomes" id="UP000485058">
    <property type="component" value="Unassembled WGS sequence"/>
</dbReference>
<proteinExistence type="predicted"/>
<keyword evidence="3" id="KW-1185">Reference proteome</keyword>
<evidence type="ECO:0000256" key="1">
    <source>
        <dbReference type="SAM" id="MobiDB-lite"/>
    </source>
</evidence>
<comment type="caution">
    <text evidence="2">The sequence shown here is derived from an EMBL/GenBank/DDBJ whole genome shotgun (WGS) entry which is preliminary data.</text>
</comment>
<protein>
    <submittedName>
        <fullName evidence="2">Uncharacterized protein</fullName>
    </submittedName>
</protein>
<feature type="region of interest" description="Disordered" evidence="1">
    <location>
        <begin position="1"/>
        <end position="27"/>
    </location>
</feature>